<dbReference type="AlphaFoldDB" id="A0A0F0CIS0"/>
<dbReference type="Proteomes" id="UP000033428">
    <property type="component" value="Unassembled WGS sequence"/>
</dbReference>
<feature type="non-terminal residue" evidence="1">
    <location>
        <position position="102"/>
    </location>
</feature>
<dbReference type="EMBL" id="JYNY01000643">
    <property type="protein sequence ID" value="KJJ83183.1"/>
    <property type="molecule type" value="Genomic_DNA"/>
</dbReference>
<name>A0A0F0CIS0_9BACT</name>
<protein>
    <submittedName>
        <fullName evidence="1">Uncharacterized protein</fullName>
    </submittedName>
</protein>
<comment type="caution">
    <text evidence="1">The sequence shown here is derived from an EMBL/GenBank/DDBJ whole genome shotgun (WGS) entry which is preliminary data.</text>
</comment>
<gene>
    <name evidence="1" type="ORF">OMAG_002949</name>
</gene>
<sequence>MRVSDEIEKLRGIAEGEVKKELDRISKRIKDVCPDVRKTEKKEEEIAVKKILVSEKICDAERFYQYLEEKIDATETTRIYGILEREDFLNKMKQVSEKSLSE</sequence>
<organism evidence="1 2">
    <name type="scientific">Candidatus Omnitrophus magneticus</name>
    <dbReference type="NCBI Taxonomy" id="1609969"/>
    <lineage>
        <taxon>Bacteria</taxon>
        <taxon>Pseudomonadati</taxon>
        <taxon>Candidatus Omnitrophota</taxon>
        <taxon>Candidatus Omnitrophus</taxon>
    </lineage>
</organism>
<evidence type="ECO:0000313" key="2">
    <source>
        <dbReference type="Proteomes" id="UP000033428"/>
    </source>
</evidence>
<evidence type="ECO:0000313" key="1">
    <source>
        <dbReference type="EMBL" id="KJJ83183.1"/>
    </source>
</evidence>
<reference evidence="1 2" key="1">
    <citation type="submission" date="2015-02" db="EMBL/GenBank/DDBJ databases">
        <title>Single-cell genomics of uncultivated deep-branching MTB reveals a conserved set of magnetosome genes.</title>
        <authorList>
            <person name="Kolinko S."/>
            <person name="Richter M."/>
            <person name="Glockner F.O."/>
            <person name="Brachmann A."/>
            <person name="Schuler D."/>
        </authorList>
    </citation>
    <scope>NUCLEOTIDE SEQUENCE [LARGE SCALE GENOMIC DNA]</scope>
    <source>
        <strain evidence="1">SKK-01</strain>
    </source>
</reference>
<accession>A0A0F0CIS0</accession>
<proteinExistence type="predicted"/>
<keyword evidence="2" id="KW-1185">Reference proteome</keyword>